<evidence type="ECO:0000313" key="2">
    <source>
        <dbReference type="Proteomes" id="UP000010553"/>
    </source>
</evidence>
<reference evidence="1 2" key="1">
    <citation type="submission" date="2012-12" db="EMBL/GenBank/DDBJ databases">
        <title>The Genome Sequence of Enterococcus faecium E1590.</title>
        <authorList>
            <consortium name="The Broad Institute Genome Sequencing Platform"/>
            <consortium name="The Broad Institute Genome Sequencing Center for Infectious Disease"/>
            <person name="Earl A.M."/>
            <person name="Gilmore M.S."/>
            <person name="van Schaik W."/>
            <person name="Lebreton F."/>
            <person name="Willems R.J."/>
            <person name="Walker B."/>
            <person name="Young S.K."/>
            <person name="Zeng Q."/>
            <person name="Gargeya S."/>
            <person name="Fitzgerald M."/>
            <person name="Haas B."/>
            <person name="Abouelleil A."/>
            <person name="Alvarado L."/>
            <person name="Arachchi H.M."/>
            <person name="Berlin A.M."/>
            <person name="Chapman S.B."/>
            <person name="Dewar J."/>
            <person name="Goldberg J."/>
            <person name="Griggs A."/>
            <person name="Gujja S."/>
            <person name="Hansen M."/>
            <person name="Howarth C."/>
            <person name="Imamovic A."/>
            <person name="Larimer J."/>
            <person name="McCowan C."/>
            <person name="Murphy C."/>
            <person name="Neiman D."/>
            <person name="Pearson M."/>
            <person name="Priest M."/>
            <person name="Roberts A."/>
            <person name="Saif S."/>
            <person name="Shea T."/>
            <person name="Sisk P."/>
            <person name="Sykes S."/>
            <person name="Wortman J."/>
            <person name="Nusbaum C."/>
            <person name="Birren B."/>
        </authorList>
    </citation>
    <scope>NUCLEOTIDE SEQUENCE [LARGE SCALE GENOMIC DNA]</scope>
    <source>
        <strain evidence="1 2">E1590</strain>
    </source>
</reference>
<evidence type="ECO:0000313" key="1">
    <source>
        <dbReference type="EMBL" id="ELB03366.1"/>
    </source>
</evidence>
<organism evidence="1 2">
    <name type="scientific">Enterococcus faecium EnGen0003</name>
    <dbReference type="NCBI Taxonomy" id="1138901"/>
    <lineage>
        <taxon>Bacteria</taxon>
        <taxon>Bacillati</taxon>
        <taxon>Bacillota</taxon>
        <taxon>Bacilli</taxon>
        <taxon>Lactobacillales</taxon>
        <taxon>Enterococcaceae</taxon>
        <taxon>Enterococcus</taxon>
    </lineage>
</organism>
<sequence>MKEIIDFAVMIDGEAYIHDKFNISDGKEKVYLRSVDDLPLLLRKGWLYEICPMLSSGKNMGNMIPSVNGIDLVFRKDLKVEKVEDHYKS</sequence>
<accession>A0A828ZRU8</accession>
<comment type="caution">
    <text evidence="1">The sequence shown here is derived from an EMBL/GenBank/DDBJ whole genome shotgun (WGS) entry which is preliminary data.</text>
</comment>
<name>A0A828ZRU8_ENTFC</name>
<dbReference type="RefSeq" id="WP_002308961.1">
    <property type="nucleotide sequence ID" value="NZ_KB029685.1"/>
</dbReference>
<dbReference type="AlphaFoldDB" id="A0A828ZRU8"/>
<dbReference type="EMBL" id="AHXC01000003">
    <property type="protein sequence ID" value="ELB03366.1"/>
    <property type="molecule type" value="Genomic_DNA"/>
</dbReference>
<proteinExistence type="predicted"/>
<protein>
    <submittedName>
        <fullName evidence="1">Uncharacterized protein</fullName>
    </submittedName>
</protein>
<gene>
    <name evidence="1" type="ORF">OIE_03327</name>
</gene>
<dbReference type="Proteomes" id="UP000010553">
    <property type="component" value="Unassembled WGS sequence"/>
</dbReference>